<evidence type="ECO:0000256" key="3">
    <source>
        <dbReference type="ARBA" id="ARBA00022553"/>
    </source>
</evidence>
<evidence type="ECO:0000313" key="12">
    <source>
        <dbReference type="Proteomes" id="UP000292003"/>
    </source>
</evidence>
<evidence type="ECO:0000256" key="1">
    <source>
        <dbReference type="ARBA" id="ARBA00000085"/>
    </source>
</evidence>
<dbReference type="GO" id="GO:0016020">
    <property type="term" value="C:membrane"/>
    <property type="evidence" value="ECO:0007669"/>
    <property type="project" value="InterPro"/>
</dbReference>
<keyword evidence="9" id="KW-0812">Transmembrane</keyword>
<dbReference type="InterPro" id="IPR011712">
    <property type="entry name" value="Sig_transdc_His_kin_sub3_dim/P"/>
</dbReference>
<dbReference type="EMBL" id="SFCC01000010">
    <property type="protein sequence ID" value="RZQ62210.1"/>
    <property type="molecule type" value="Genomic_DNA"/>
</dbReference>
<keyword evidence="9" id="KW-0472">Membrane</keyword>
<organism evidence="11 12">
    <name type="scientific">Amycolatopsis suaedae</name>
    <dbReference type="NCBI Taxonomy" id="2510978"/>
    <lineage>
        <taxon>Bacteria</taxon>
        <taxon>Bacillati</taxon>
        <taxon>Actinomycetota</taxon>
        <taxon>Actinomycetes</taxon>
        <taxon>Pseudonocardiales</taxon>
        <taxon>Pseudonocardiaceae</taxon>
        <taxon>Amycolatopsis</taxon>
    </lineage>
</organism>
<feature type="transmembrane region" description="Helical" evidence="9">
    <location>
        <begin position="33"/>
        <end position="55"/>
    </location>
</feature>
<comment type="caution">
    <text evidence="11">The sequence shown here is derived from an EMBL/GenBank/DDBJ whole genome shotgun (WGS) entry which is preliminary data.</text>
</comment>
<dbReference type="Gene3D" id="3.30.565.10">
    <property type="entry name" value="Histidine kinase-like ATPase, C-terminal domain"/>
    <property type="match status" value="1"/>
</dbReference>
<evidence type="ECO:0000256" key="8">
    <source>
        <dbReference type="ARBA" id="ARBA00023012"/>
    </source>
</evidence>
<reference evidence="11 12" key="1">
    <citation type="submission" date="2019-02" db="EMBL/GenBank/DDBJ databases">
        <title>Draft genome sequence of Amycolatopsis sp. 8-3EHSu isolated from roots of Suaeda maritima.</title>
        <authorList>
            <person name="Duangmal K."/>
            <person name="Chantavorakit T."/>
        </authorList>
    </citation>
    <scope>NUCLEOTIDE SEQUENCE [LARGE SCALE GENOMIC DNA]</scope>
    <source>
        <strain evidence="11 12">8-3EHSu</strain>
    </source>
</reference>
<gene>
    <name evidence="11" type="ORF">EWH70_21390</name>
</gene>
<dbReference type="GO" id="GO:0046983">
    <property type="term" value="F:protein dimerization activity"/>
    <property type="evidence" value="ECO:0007669"/>
    <property type="project" value="InterPro"/>
</dbReference>
<keyword evidence="7" id="KW-0067">ATP-binding</keyword>
<evidence type="ECO:0000256" key="7">
    <source>
        <dbReference type="ARBA" id="ARBA00022840"/>
    </source>
</evidence>
<dbReference type="GO" id="GO:0005524">
    <property type="term" value="F:ATP binding"/>
    <property type="evidence" value="ECO:0007669"/>
    <property type="project" value="UniProtKB-KW"/>
</dbReference>
<keyword evidence="4" id="KW-0808">Transferase</keyword>
<evidence type="ECO:0000256" key="4">
    <source>
        <dbReference type="ARBA" id="ARBA00022679"/>
    </source>
</evidence>
<proteinExistence type="predicted"/>
<dbReference type="SUPFAM" id="SSF55874">
    <property type="entry name" value="ATPase domain of HSP90 chaperone/DNA topoisomerase II/histidine kinase"/>
    <property type="match status" value="1"/>
</dbReference>
<feature type="domain" description="Signal transduction histidine kinase subgroup 3 dimerisation and phosphoacceptor" evidence="10">
    <location>
        <begin position="184"/>
        <end position="245"/>
    </location>
</feature>
<dbReference type="Gene3D" id="1.20.5.1930">
    <property type="match status" value="1"/>
</dbReference>
<feature type="transmembrane region" description="Helical" evidence="9">
    <location>
        <begin position="134"/>
        <end position="158"/>
    </location>
</feature>
<dbReference type="PANTHER" id="PTHR24421:SF10">
    <property type="entry name" value="NITRATE_NITRITE SENSOR PROTEIN NARQ"/>
    <property type="match status" value="1"/>
</dbReference>
<protein>
    <recommendedName>
        <fullName evidence="2">histidine kinase</fullName>
        <ecNumber evidence="2">2.7.13.3</ecNumber>
    </recommendedName>
</protein>
<comment type="catalytic activity">
    <reaction evidence="1">
        <text>ATP + protein L-histidine = ADP + protein N-phospho-L-histidine.</text>
        <dbReference type="EC" id="2.7.13.3"/>
    </reaction>
</comment>
<keyword evidence="8" id="KW-0902">Two-component regulatory system</keyword>
<dbReference type="GO" id="GO:0000155">
    <property type="term" value="F:phosphorelay sensor kinase activity"/>
    <property type="evidence" value="ECO:0007669"/>
    <property type="project" value="InterPro"/>
</dbReference>
<dbReference type="InterPro" id="IPR050482">
    <property type="entry name" value="Sensor_HK_TwoCompSys"/>
</dbReference>
<feature type="transmembrane region" description="Helical" evidence="9">
    <location>
        <begin position="95"/>
        <end position="113"/>
    </location>
</feature>
<dbReference type="Proteomes" id="UP000292003">
    <property type="component" value="Unassembled WGS sequence"/>
</dbReference>
<dbReference type="EC" id="2.7.13.3" evidence="2"/>
<keyword evidence="3" id="KW-0597">Phosphoprotein</keyword>
<dbReference type="OrthoDB" id="227596at2"/>
<accession>A0A4Q7J3W4</accession>
<keyword evidence="12" id="KW-1185">Reference proteome</keyword>
<dbReference type="InterPro" id="IPR036890">
    <property type="entry name" value="HATPase_C_sf"/>
</dbReference>
<evidence type="ECO:0000256" key="6">
    <source>
        <dbReference type="ARBA" id="ARBA00022777"/>
    </source>
</evidence>
<evidence type="ECO:0000259" key="10">
    <source>
        <dbReference type="Pfam" id="PF07730"/>
    </source>
</evidence>
<name>A0A4Q7J3W4_9PSEU</name>
<sequence>MLSVLTTVFAVAACVISSFYVFGAHYHVPGGDLVATWWTTLTFLASIGAAVMLCWRHRWPTVVLGIALVPSLLMVSDALAALIALAAFAAHRRDWQLVVASLAVYAATALAVLRDFGRHPDVTVFGRFFSTEPVAAKVIGTLVIASFLTAIPLAVGVWRGMRKDLTARETRERQLREEMARRQERTRIAREMHDVLGHRLTLLSLQAGALEVTNGGSADVARTVRTTARQSLDDLRQVIGVLRDGEGGAEQEDAPSVAPQPSLTDIPELVAGARRSGLTVNLTVLLEETAGAPAPLGTAAYRILQEALTNVLRHAPGQPTEVSVRGGPGAGVTIEVVNPLPAKASPSPGSGTGLAGLAERAAVVGGNVTAGPTDDGWFALRAVLPWERG</sequence>
<evidence type="ECO:0000256" key="9">
    <source>
        <dbReference type="SAM" id="Phobius"/>
    </source>
</evidence>
<evidence type="ECO:0000313" key="11">
    <source>
        <dbReference type="EMBL" id="RZQ62210.1"/>
    </source>
</evidence>
<evidence type="ECO:0000256" key="5">
    <source>
        <dbReference type="ARBA" id="ARBA00022741"/>
    </source>
</evidence>
<keyword evidence="6 11" id="KW-0418">Kinase</keyword>
<keyword evidence="5" id="KW-0547">Nucleotide-binding</keyword>
<dbReference type="PANTHER" id="PTHR24421">
    <property type="entry name" value="NITRATE/NITRITE SENSOR PROTEIN NARX-RELATED"/>
    <property type="match status" value="1"/>
</dbReference>
<evidence type="ECO:0000256" key="2">
    <source>
        <dbReference type="ARBA" id="ARBA00012438"/>
    </source>
</evidence>
<dbReference type="AlphaFoldDB" id="A0A4Q7J3W4"/>
<dbReference type="CDD" id="cd16917">
    <property type="entry name" value="HATPase_UhpB-NarQ-NarX-like"/>
    <property type="match status" value="1"/>
</dbReference>
<feature type="transmembrane region" description="Helical" evidence="9">
    <location>
        <begin position="62"/>
        <end position="89"/>
    </location>
</feature>
<dbReference type="Pfam" id="PF07730">
    <property type="entry name" value="HisKA_3"/>
    <property type="match status" value="1"/>
</dbReference>
<keyword evidence="9" id="KW-1133">Transmembrane helix</keyword>